<dbReference type="KEGG" id="vg:8676774"/>
<organism evidence="1 2">
    <name type="scientific">Betafusellovirus yellowstonense</name>
    <dbReference type="NCBI Taxonomy" id="693629"/>
    <lineage>
        <taxon>Viruses</taxon>
        <taxon>Viruses incertae sedis</taxon>
        <taxon>Fuselloviridae</taxon>
        <taxon>Betafusellovirus</taxon>
    </lineage>
</organism>
<name>D1GF95_9VIRU</name>
<dbReference type="Proteomes" id="UP000009161">
    <property type="component" value="Segment"/>
</dbReference>
<dbReference type="OrthoDB" id="31450at10239"/>
<evidence type="ECO:0000313" key="2">
    <source>
        <dbReference type="Proteomes" id="UP000009161"/>
    </source>
</evidence>
<keyword evidence="2" id="KW-1185">Reference proteome</keyword>
<protein>
    <submittedName>
        <fullName evidence="1">Uncharacterized protein</fullName>
    </submittedName>
</protein>
<dbReference type="GeneID" id="8676774"/>
<accession>D1GF95</accession>
<dbReference type="RefSeq" id="YP_003331416.1">
    <property type="nucleotide sequence ID" value="NC_013585.1"/>
</dbReference>
<reference evidence="1 2" key="1">
    <citation type="journal article" date="2009" name="Environ. Microbiol.">
        <title>Four newly isolated fuselloviruses from extreme geothermal environments reveal unusual morphologies and a possible interviral recombination mechanism.</title>
        <authorList>
            <person name="Redder P."/>
            <person name="Peng X."/>
            <person name="Brugger K."/>
            <person name="Shah S.A."/>
            <person name="Roesch F."/>
            <person name="Greve B."/>
            <person name="She Q."/>
            <person name="Schleper C."/>
            <person name="Forterre P."/>
            <person name="Garrett R.A."/>
            <person name="Prangishvili D."/>
        </authorList>
    </citation>
    <scope>NUCLEOTIDE SEQUENCE [LARGE SCALE GENOMIC DNA]</scope>
</reference>
<proteinExistence type="predicted"/>
<dbReference type="EMBL" id="FJ870917">
    <property type="protein sequence ID" value="ACZ35796.1"/>
    <property type="molecule type" value="Genomic_DNA"/>
</dbReference>
<evidence type="ECO:0000313" key="1">
    <source>
        <dbReference type="EMBL" id="ACZ35796.1"/>
    </source>
</evidence>
<sequence>MKAMKYNFQEVDERKPTLIVKLAPTSEDGSYGEAVLEFNKLLEPVKVSGKTKDGKNFETTRCEMVAIPLEGVFIDVINKEEVPKKDPKTGRVIGKDMIPKSYTADELSKLMEERGNDGVIIRLSQGSYEFIRKNVNAGKIQSGDIIKIEYTIGNSGGATIKKIFKAEREEQ</sequence>